<accession>A0A7W7YG17</accession>
<gene>
    <name evidence="4" type="ORF">HNQ65_005141</name>
</gene>
<dbReference type="EMBL" id="JACHIG010000018">
    <property type="protein sequence ID" value="MBB5035530.1"/>
    <property type="molecule type" value="Genomic_DNA"/>
</dbReference>
<evidence type="ECO:0000313" key="4">
    <source>
        <dbReference type="EMBL" id="MBB5035530.1"/>
    </source>
</evidence>
<dbReference type="PANTHER" id="PTHR43072:SF23">
    <property type="entry name" value="UPF0039 PROTEIN C11D3.02C"/>
    <property type="match status" value="1"/>
</dbReference>
<evidence type="ECO:0000313" key="5">
    <source>
        <dbReference type="Proteomes" id="UP000590740"/>
    </source>
</evidence>
<keyword evidence="2 4" id="KW-0012">Acyltransferase</keyword>
<dbReference type="AlphaFoldDB" id="A0A7W7YG17"/>
<dbReference type="PROSITE" id="PS51186">
    <property type="entry name" value="GNAT"/>
    <property type="match status" value="1"/>
</dbReference>
<dbReference type="InterPro" id="IPR016181">
    <property type="entry name" value="Acyl_CoA_acyltransferase"/>
</dbReference>
<dbReference type="InterPro" id="IPR000182">
    <property type="entry name" value="GNAT_dom"/>
</dbReference>
<dbReference type="Proteomes" id="UP000590740">
    <property type="component" value="Unassembled WGS sequence"/>
</dbReference>
<evidence type="ECO:0000259" key="3">
    <source>
        <dbReference type="PROSITE" id="PS51186"/>
    </source>
</evidence>
<dbReference type="PANTHER" id="PTHR43072">
    <property type="entry name" value="N-ACETYLTRANSFERASE"/>
    <property type="match status" value="1"/>
</dbReference>
<organism evidence="4 5">
    <name type="scientific">Prosthecobacter vanneervenii</name>
    <dbReference type="NCBI Taxonomy" id="48466"/>
    <lineage>
        <taxon>Bacteria</taxon>
        <taxon>Pseudomonadati</taxon>
        <taxon>Verrucomicrobiota</taxon>
        <taxon>Verrucomicrobiia</taxon>
        <taxon>Verrucomicrobiales</taxon>
        <taxon>Verrucomicrobiaceae</taxon>
        <taxon>Prosthecobacter</taxon>
    </lineage>
</organism>
<dbReference type="RefSeq" id="WP_184344423.1">
    <property type="nucleotide sequence ID" value="NZ_JACHIG010000018.1"/>
</dbReference>
<evidence type="ECO:0000256" key="2">
    <source>
        <dbReference type="ARBA" id="ARBA00023315"/>
    </source>
</evidence>
<sequence length="163" mass="18079">MPATLRPATQADLPAINAIYNHYVEHSTCTYQTVPSTAQERQDWFDAHGPEHPVIVAEEDGIVVGWGSLSRFHPRQAYCHSVEDSVYLHHEHQGRGVGSLILGELIALAKKIGHHTVLGGIDADQAGSIALHAKFGFVKVSHLKEVGHKHGRWLDVLWMQKML</sequence>
<dbReference type="GO" id="GO:0102971">
    <property type="term" value="F:phosphinothricin N-acetyltransferase activity"/>
    <property type="evidence" value="ECO:0007669"/>
    <property type="project" value="UniProtKB-EC"/>
</dbReference>
<dbReference type="Pfam" id="PF00583">
    <property type="entry name" value="Acetyltransf_1"/>
    <property type="match status" value="1"/>
</dbReference>
<keyword evidence="1 4" id="KW-0808">Transferase</keyword>
<dbReference type="EC" id="2.3.1.183" evidence="4"/>
<keyword evidence="5" id="KW-1185">Reference proteome</keyword>
<comment type="caution">
    <text evidence="4">The sequence shown here is derived from an EMBL/GenBank/DDBJ whole genome shotgun (WGS) entry which is preliminary data.</text>
</comment>
<protein>
    <submittedName>
        <fullName evidence="4">Phosphinothricin acetyltransferase</fullName>
        <ecNumber evidence="4">2.3.1.183</ecNumber>
    </submittedName>
</protein>
<proteinExistence type="predicted"/>
<name>A0A7W7YG17_9BACT</name>
<dbReference type="SUPFAM" id="SSF55729">
    <property type="entry name" value="Acyl-CoA N-acyltransferases (Nat)"/>
    <property type="match status" value="1"/>
</dbReference>
<feature type="domain" description="N-acetyltransferase" evidence="3">
    <location>
        <begin position="3"/>
        <end position="163"/>
    </location>
</feature>
<dbReference type="Gene3D" id="3.40.630.30">
    <property type="match status" value="1"/>
</dbReference>
<dbReference type="CDD" id="cd04301">
    <property type="entry name" value="NAT_SF"/>
    <property type="match status" value="1"/>
</dbReference>
<reference evidence="4 5" key="1">
    <citation type="submission" date="2020-08" db="EMBL/GenBank/DDBJ databases">
        <title>Genomic Encyclopedia of Type Strains, Phase IV (KMG-IV): sequencing the most valuable type-strain genomes for metagenomic binning, comparative biology and taxonomic classification.</title>
        <authorList>
            <person name="Goeker M."/>
        </authorList>
    </citation>
    <scope>NUCLEOTIDE SEQUENCE [LARGE SCALE GENOMIC DNA]</scope>
    <source>
        <strain evidence="4 5">DSM 12252</strain>
    </source>
</reference>
<evidence type="ECO:0000256" key="1">
    <source>
        <dbReference type="ARBA" id="ARBA00022679"/>
    </source>
</evidence>